<keyword evidence="1" id="KW-0378">Hydrolase</keyword>
<dbReference type="SMART" id="SM00487">
    <property type="entry name" value="DEXDc"/>
    <property type="match status" value="1"/>
</dbReference>
<evidence type="ECO:0000259" key="2">
    <source>
        <dbReference type="PROSITE" id="PS51192"/>
    </source>
</evidence>
<sequence>MVEAVRKPDIVAGAQIVVRDEDWLVRSVRRTERGDLRIEATGVSELVRDTYAVFFTGLDDVTVLDPRATRLVPDDSPSFRQARLWLESLLRQSPASSMDTDIISGHCGLADPMDYQLRPAHQALSNLRPRILIGDAVGLGKTLEIGIALTELIERGRGERILVVTPRAVLEQFQREMWTRYAIPLVRLDSDGIQKVRQTLPASRNPFSYYRRVIASIDTLKNPAKYQHHLKNQRWDVVVIDECHNVINPGRQSNDLARMLAAQTDALILASATPHNGKPESFAELIKLLDPTAIADPKNYQAKDIEHLYVRRHRNSPDVQQEVGQQWAARREPVVVPVTPTDAEQAVLDELKTVWLRPSSGRTPVTGKGQSLFPWTLFKAFLSSPEALRVTVRRRLKTIEGKSEAAQETTALQRLGELAEEAHRNDPSKLEALLEHLTAIGVGRNSDTRVVVFTERIQTLEWLEIELAKRLKMKSGGSGAAPLTRRCPSTTYVAASVLSTSAGKETTGARR</sequence>
<dbReference type="SUPFAM" id="SSF52540">
    <property type="entry name" value="P-loop containing nucleoside triphosphate hydrolases"/>
    <property type="match status" value="1"/>
</dbReference>
<dbReference type="InterPro" id="IPR014001">
    <property type="entry name" value="Helicase_ATP-bd"/>
</dbReference>
<organism evidence="3 4">
    <name type="scientific">Saccharopolyspora spinosa</name>
    <dbReference type="NCBI Taxonomy" id="60894"/>
    <lineage>
        <taxon>Bacteria</taxon>
        <taxon>Bacillati</taxon>
        <taxon>Actinomycetota</taxon>
        <taxon>Actinomycetes</taxon>
        <taxon>Pseudonocardiales</taxon>
        <taxon>Pseudonocardiaceae</taxon>
        <taxon>Saccharopolyspora</taxon>
    </lineage>
</organism>
<dbReference type="PANTHER" id="PTHR45766:SF6">
    <property type="entry name" value="SWI_SNF-RELATED MATRIX-ASSOCIATED ACTIN-DEPENDENT REGULATOR OF CHROMATIN SUBFAMILY A-LIKE PROTEIN 1"/>
    <property type="match status" value="1"/>
</dbReference>
<dbReference type="PROSITE" id="PS51192">
    <property type="entry name" value="HELICASE_ATP_BIND_1"/>
    <property type="match status" value="1"/>
</dbReference>
<dbReference type="EMBL" id="PJNB01000001">
    <property type="protein sequence ID" value="PKW18690.1"/>
    <property type="molecule type" value="Genomic_DNA"/>
</dbReference>
<proteinExistence type="predicted"/>
<dbReference type="CDD" id="cd18011">
    <property type="entry name" value="DEXDc_RapA"/>
    <property type="match status" value="1"/>
</dbReference>
<accession>A0A2N3Y712</accession>
<dbReference type="GO" id="GO:0005524">
    <property type="term" value="F:ATP binding"/>
    <property type="evidence" value="ECO:0007669"/>
    <property type="project" value="UniProtKB-KW"/>
</dbReference>
<reference evidence="3" key="1">
    <citation type="submission" date="2017-12" db="EMBL/GenBank/DDBJ databases">
        <title>Sequencing the genomes of 1000 Actinobacteria strains.</title>
        <authorList>
            <person name="Klenk H.-P."/>
        </authorList>
    </citation>
    <scope>NUCLEOTIDE SEQUENCE [LARGE SCALE GENOMIC DNA]</scope>
    <source>
        <strain evidence="3">DSM 44228</strain>
    </source>
</reference>
<protein>
    <submittedName>
        <fullName evidence="3">SNF2 domain-containing protein</fullName>
    </submittedName>
</protein>
<dbReference type="Proteomes" id="UP000233786">
    <property type="component" value="Unassembled WGS sequence"/>
</dbReference>
<dbReference type="AlphaFoldDB" id="A0A2N3Y712"/>
<dbReference type="GO" id="GO:0004386">
    <property type="term" value="F:helicase activity"/>
    <property type="evidence" value="ECO:0007669"/>
    <property type="project" value="UniProtKB-KW"/>
</dbReference>
<feature type="domain" description="Helicase ATP-binding" evidence="2">
    <location>
        <begin position="122"/>
        <end position="292"/>
    </location>
</feature>
<dbReference type="Pfam" id="PF00176">
    <property type="entry name" value="SNF2-rel_dom"/>
    <property type="match status" value="1"/>
</dbReference>
<name>A0A2N3Y712_SACSN</name>
<dbReference type="GO" id="GO:0016787">
    <property type="term" value="F:hydrolase activity"/>
    <property type="evidence" value="ECO:0007669"/>
    <property type="project" value="UniProtKB-KW"/>
</dbReference>
<evidence type="ECO:0000313" key="4">
    <source>
        <dbReference type="Proteomes" id="UP000233786"/>
    </source>
</evidence>
<dbReference type="RefSeq" id="WP_010310118.1">
    <property type="nucleotide sequence ID" value="NZ_CP061007.1"/>
</dbReference>
<gene>
    <name evidence="3" type="ORF">A8926_6810</name>
</gene>
<dbReference type="InterPro" id="IPR038718">
    <property type="entry name" value="SNF2-like_sf"/>
</dbReference>
<comment type="caution">
    <text evidence="3">The sequence shown here is derived from an EMBL/GenBank/DDBJ whole genome shotgun (WGS) entry which is preliminary data.</text>
</comment>
<dbReference type="InterPro" id="IPR057342">
    <property type="entry name" value="DEXDc_RapA"/>
</dbReference>
<dbReference type="PANTHER" id="PTHR45766">
    <property type="entry name" value="DNA ANNEALING HELICASE AND ENDONUCLEASE ZRANB3 FAMILY MEMBER"/>
    <property type="match status" value="1"/>
</dbReference>
<dbReference type="InterPro" id="IPR027417">
    <property type="entry name" value="P-loop_NTPase"/>
</dbReference>
<dbReference type="STRING" id="994479.GCA_000194155_04833"/>
<evidence type="ECO:0000313" key="3">
    <source>
        <dbReference type="EMBL" id="PKW18690.1"/>
    </source>
</evidence>
<keyword evidence="4" id="KW-1185">Reference proteome</keyword>
<evidence type="ECO:0000256" key="1">
    <source>
        <dbReference type="ARBA" id="ARBA00022801"/>
    </source>
</evidence>
<dbReference type="InterPro" id="IPR000330">
    <property type="entry name" value="SNF2_N"/>
</dbReference>
<dbReference type="Gene3D" id="3.40.50.10810">
    <property type="entry name" value="Tandem AAA-ATPase domain"/>
    <property type="match status" value="1"/>
</dbReference>